<dbReference type="STRING" id="83449.BON30_21460"/>
<evidence type="ECO:0000313" key="4">
    <source>
        <dbReference type="Proteomes" id="UP000182229"/>
    </source>
</evidence>
<keyword evidence="4" id="KW-1185">Reference proteome</keyword>
<keyword evidence="1" id="KW-0732">Signal</keyword>
<dbReference type="InterPro" id="IPR056948">
    <property type="entry name" value="PNGaseA_N"/>
</dbReference>
<dbReference type="RefSeq" id="WP_071900231.1">
    <property type="nucleotide sequence ID" value="NZ_MPIN01000005.1"/>
</dbReference>
<protein>
    <submittedName>
        <fullName evidence="3">Peptide-N(4)-(N-acetyl-beta-glucosaminyl)asparagine amidase</fullName>
    </submittedName>
</protein>
<evidence type="ECO:0000259" key="2">
    <source>
        <dbReference type="Pfam" id="PF12222"/>
    </source>
</evidence>
<dbReference type="OrthoDB" id="3275185at2"/>
<evidence type="ECO:0000256" key="1">
    <source>
        <dbReference type="SAM" id="SignalP"/>
    </source>
</evidence>
<dbReference type="Proteomes" id="UP000182229">
    <property type="component" value="Unassembled WGS sequence"/>
</dbReference>
<dbReference type="PANTHER" id="PTHR31104">
    <property type="entry name" value="PEPTIDE-N4-(N-ACETYL-BETA-GLUCOSAMINYL)ASPARAGINE AMIDASE A PROTEIN"/>
    <property type="match status" value="1"/>
</dbReference>
<reference evidence="3 4" key="2">
    <citation type="submission" date="2016-12" db="EMBL/GenBank/DDBJ databases">
        <title>Draft Genome Sequence of Cystobacter ferrugineus Strain Cbfe23.</title>
        <authorList>
            <person name="Akbar S."/>
            <person name="Dowd S.E."/>
            <person name="Stevens D.C."/>
        </authorList>
    </citation>
    <scope>NUCLEOTIDE SEQUENCE [LARGE SCALE GENOMIC DNA]</scope>
    <source>
        <strain evidence="3 4">Cbfe23</strain>
    </source>
</reference>
<proteinExistence type="predicted"/>
<dbReference type="AlphaFoldDB" id="A0A1L9B961"/>
<dbReference type="InterPro" id="IPR021102">
    <property type="entry name" value="PNGase_A"/>
</dbReference>
<feature type="domain" description="Peptide N-acetyl-beta-D-glucosaminyl asparaginase amidase A N-terminal" evidence="2">
    <location>
        <begin position="48"/>
        <end position="347"/>
    </location>
</feature>
<sequence>MNRLPALLTATGLVLGAISPARAAEPPPEYGTDWDDPRTAVPAVEKPATASCTVKIVDEKFDDFTPYTSTFTPPADCPGPWNKVVLRMEGKVQGVQYDRLGHLEVGGVTIFKTSTPEPSREGITWSVEKDVTAYAPLLSRPQPVWMLIGNVVNETYTGVLDVQVYLTFYQAKGRYEPADTASDVLPLANPRREGSALVGEVTVPANTERLVAEVYATGSGGGCEEFWYFTVPTVVPYSCPADSGPYREVQIEVDGKVAGIAMPFPHVYTGGWSNPFVWYVLPAPRAFDIRPIRYDLTPFVGGLTDGQPHQLAVRVLGVPEGRPGWDLPTHVFVWRDPRSKRVTGELTEHWLGPQTNDSTHALVDGWNQVDTRGSHRLRVSGYLWTSHGPVVTTVEQSVSNESMHRWMGDQENPDALTATWNDSSTVTVFDRGLIPTVSRSDKRFTLDGRISLSPENRLTTTISLHDEEDARTTRWPLTLEHRKLSDLYTGEAAYNYGVPRAERNAVGTSTHRYRLTGERGACYDRSITSRNGFVTEDVQHCD</sequence>
<organism evidence="3 4">
    <name type="scientific">Cystobacter ferrugineus</name>
    <dbReference type="NCBI Taxonomy" id="83449"/>
    <lineage>
        <taxon>Bacteria</taxon>
        <taxon>Pseudomonadati</taxon>
        <taxon>Myxococcota</taxon>
        <taxon>Myxococcia</taxon>
        <taxon>Myxococcales</taxon>
        <taxon>Cystobacterineae</taxon>
        <taxon>Archangiaceae</taxon>
        <taxon>Cystobacter</taxon>
    </lineage>
</organism>
<evidence type="ECO:0000313" key="3">
    <source>
        <dbReference type="EMBL" id="OJH38797.1"/>
    </source>
</evidence>
<accession>A0A1L9B961</accession>
<comment type="caution">
    <text evidence="3">The sequence shown here is derived from an EMBL/GenBank/DDBJ whole genome shotgun (WGS) entry which is preliminary data.</text>
</comment>
<name>A0A1L9B961_9BACT</name>
<feature type="chain" id="PRO_5013154639" evidence="1">
    <location>
        <begin position="24"/>
        <end position="542"/>
    </location>
</feature>
<reference evidence="4" key="1">
    <citation type="submission" date="2016-11" db="EMBL/GenBank/DDBJ databases">
        <authorList>
            <person name="Shukria A."/>
            <person name="Stevens D.C."/>
        </authorList>
    </citation>
    <scope>NUCLEOTIDE SEQUENCE [LARGE SCALE GENOMIC DNA]</scope>
    <source>
        <strain evidence="4">Cbfe23</strain>
    </source>
</reference>
<feature type="signal peptide" evidence="1">
    <location>
        <begin position="1"/>
        <end position="23"/>
    </location>
</feature>
<dbReference type="EMBL" id="MPIN01000005">
    <property type="protein sequence ID" value="OJH38797.1"/>
    <property type="molecule type" value="Genomic_DNA"/>
</dbReference>
<dbReference type="Pfam" id="PF12222">
    <property type="entry name" value="PNGaseA"/>
    <property type="match status" value="1"/>
</dbReference>
<gene>
    <name evidence="3" type="ORF">BON30_21460</name>
</gene>